<name>A0AAN6P6X6_9PEZI</name>
<accession>A0AAN6P6X6</accession>
<feature type="region of interest" description="Disordered" evidence="1">
    <location>
        <begin position="1"/>
        <end position="24"/>
    </location>
</feature>
<comment type="caution">
    <text evidence="4">The sequence shown here is derived from an EMBL/GenBank/DDBJ whole genome shotgun (WGS) entry which is preliminary data.</text>
</comment>
<feature type="domain" description="Ndc10" evidence="3">
    <location>
        <begin position="519"/>
        <end position="562"/>
    </location>
</feature>
<evidence type="ECO:0000256" key="1">
    <source>
        <dbReference type="SAM" id="MobiDB-lite"/>
    </source>
</evidence>
<dbReference type="InterPro" id="IPR031872">
    <property type="entry name" value="NDC10_II"/>
</dbReference>
<dbReference type="EMBL" id="MU854568">
    <property type="protein sequence ID" value="KAK4032868.1"/>
    <property type="molecule type" value="Genomic_DNA"/>
</dbReference>
<protein>
    <recommendedName>
        <fullName evidence="6">Ndc10 domain-containing protein</fullName>
    </recommendedName>
</protein>
<feature type="domain" description="Ndc10" evidence="3">
    <location>
        <begin position="274"/>
        <end position="501"/>
    </location>
</feature>
<dbReference type="Pfam" id="PF12550">
    <property type="entry name" value="GCR1_C"/>
    <property type="match status" value="1"/>
</dbReference>
<evidence type="ECO:0008006" key="6">
    <source>
        <dbReference type="Google" id="ProtNLM"/>
    </source>
</evidence>
<evidence type="ECO:0000259" key="3">
    <source>
        <dbReference type="Pfam" id="PF16787"/>
    </source>
</evidence>
<dbReference type="Gene3D" id="1.10.443.20">
    <property type="entry name" value="Centromere DNA-binding protein complex CBF3 subunit, domain 2"/>
    <property type="match status" value="1"/>
</dbReference>
<keyword evidence="5" id="KW-1185">Reference proteome</keyword>
<proteinExistence type="predicted"/>
<dbReference type="InterPro" id="IPR011010">
    <property type="entry name" value="DNA_brk_join_enz"/>
</dbReference>
<dbReference type="InterPro" id="IPR022210">
    <property type="entry name" value="TF_GCR1-like"/>
</dbReference>
<dbReference type="AlphaFoldDB" id="A0AAN6P6X6"/>
<dbReference type="GO" id="GO:0003677">
    <property type="term" value="F:DNA binding"/>
    <property type="evidence" value="ECO:0007669"/>
    <property type="project" value="InterPro"/>
</dbReference>
<gene>
    <name evidence="4" type="ORF">C8A01DRAFT_50436</name>
</gene>
<evidence type="ECO:0000313" key="5">
    <source>
        <dbReference type="Proteomes" id="UP001303115"/>
    </source>
</evidence>
<dbReference type="SUPFAM" id="SSF56349">
    <property type="entry name" value="DNA breaking-rejoining enzymes"/>
    <property type="match status" value="1"/>
</dbReference>
<dbReference type="InterPro" id="IPR038279">
    <property type="entry name" value="Ndc10_dom2_sf"/>
</dbReference>
<sequence length="795" mass="89554">MPLNVQGLAGPDDQQMERQQGGFLRASRASAAVFPHFHSRPPSSPCPLPSDAARWRAYIRIDQLDPSLVQRVNTKVSSVVERYLLDDQDVRPKNTRKAYGPKQAEWMCKSRFPEIPPGWPAQYQIGRALPGHLVDEGKLVLFLDEEIASRAPKRGKRRKAETQRLKAERKRKQKKQKQEESRPSLSTTGVETADVIVVGGSPAEDQDQDQDQEIELDNTSSTLKLQYSTVQLYSSAIINLYTQQKTRGENPAPHPNGLAKKALIRHILREAACRSRKEWADRILNTIKDRDVNSGFRTNVDFLFSNHMLLQSSNRLSLELADCFCLDLPKEGIKTEAGGVPTKAFVVLINQGKTNQHGRVEYGSCLRHRNPEACLIGQLAFWFFFRWQTEKTAAEPFPDLSRPERWYQTKVLRRSKADYTGQLSYATAHKWTLDFYSMCGISTSKATHAPRVAAAQNADIAGVSDAQIQRAGRWENGDQMTGCYITTLPFEFIRATADFEPTWAGSYHVPRATHDFEADDKATGAFIELLHWLRDVLLQDAVFLIAKYPGHPVFQDPVFWSPLFNAFSSKVREAAQESFEVDRGTAIEKVIPEVSEKLRTLTAHQLTVEEAVERRHFELVQEVKQLKAQVADICRMEYQVVTTFTPGGRLHRTEQFARRQGCDPSLPSPPEPLRRTPATLLAGPPLTATAISRPDSGYPPATMAAVSSPAVLGAPAMTVAQQGAPQIRFPRMLRTVGDLHQLWRRGFAMMPSVDELERRWGSQWRLLQELEKQRIEGGNLSLNAFAKQLKAARKS</sequence>
<organism evidence="4 5">
    <name type="scientific">Parachaetomium inaequale</name>
    <dbReference type="NCBI Taxonomy" id="2588326"/>
    <lineage>
        <taxon>Eukaryota</taxon>
        <taxon>Fungi</taxon>
        <taxon>Dikarya</taxon>
        <taxon>Ascomycota</taxon>
        <taxon>Pezizomycotina</taxon>
        <taxon>Sordariomycetes</taxon>
        <taxon>Sordariomycetidae</taxon>
        <taxon>Sordariales</taxon>
        <taxon>Chaetomiaceae</taxon>
        <taxon>Parachaetomium</taxon>
    </lineage>
</organism>
<dbReference type="Proteomes" id="UP001303115">
    <property type="component" value="Unassembled WGS sequence"/>
</dbReference>
<feature type="domain" description="Transcription activator GCR1-like" evidence="2">
    <location>
        <begin position="727"/>
        <end position="769"/>
    </location>
</feature>
<reference evidence="5" key="1">
    <citation type="journal article" date="2023" name="Mol. Phylogenet. Evol.">
        <title>Genome-scale phylogeny and comparative genomics of the fungal order Sordariales.</title>
        <authorList>
            <person name="Hensen N."/>
            <person name="Bonometti L."/>
            <person name="Westerberg I."/>
            <person name="Brannstrom I.O."/>
            <person name="Guillou S."/>
            <person name="Cros-Aarteil S."/>
            <person name="Calhoun S."/>
            <person name="Haridas S."/>
            <person name="Kuo A."/>
            <person name="Mondo S."/>
            <person name="Pangilinan J."/>
            <person name="Riley R."/>
            <person name="LaButti K."/>
            <person name="Andreopoulos B."/>
            <person name="Lipzen A."/>
            <person name="Chen C."/>
            <person name="Yan M."/>
            <person name="Daum C."/>
            <person name="Ng V."/>
            <person name="Clum A."/>
            <person name="Steindorff A."/>
            <person name="Ohm R.A."/>
            <person name="Martin F."/>
            <person name="Silar P."/>
            <person name="Natvig D.O."/>
            <person name="Lalanne C."/>
            <person name="Gautier V."/>
            <person name="Ament-Velasquez S.L."/>
            <person name="Kruys A."/>
            <person name="Hutchinson M.I."/>
            <person name="Powell A.J."/>
            <person name="Barry K."/>
            <person name="Miller A.N."/>
            <person name="Grigoriev I.V."/>
            <person name="Debuchy R."/>
            <person name="Gladieux P."/>
            <person name="Hiltunen Thoren M."/>
            <person name="Johannesson H."/>
        </authorList>
    </citation>
    <scope>NUCLEOTIDE SEQUENCE [LARGE SCALE GENOMIC DNA]</scope>
    <source>
        <strain evidence="5">CBS 284.82</strain>
    </source>
</reference>
<evidence type="ECO:0000259" key="2">
    <source>
        <dbReference type="Pfam" id="PF12550"/>
    </source>
</evidence>
<dbReference type="Pfam" id="PF16787">
    <property type="entry name" value="NDC10_II"/>
    <property type="match status" value="2"/>
</dbReference>
<evidence type="ECO:0000313" key="4">
    <source>
        <dbReference type="EMBL" id="KAK4032868.1"/>
    </source>
</evidence>
<feature type="region of interest" description="Disordered" evidence="1">
    <location>
        <begin position="151"/>
        <end position="192"/>
    </location>
</feature>